<keyword evidence="1" id="KW-0175">Coiled coil</keyword>
<sequence>MIQEPIKSLIPLFEAVNEDIKIAKEALNNLEAKYVRLVLETMKLGIKDE</sequence>
<organism evidence="2">
    <name type="scientific">viral metagenome</name>
    <dbReference type="NCBI Taxonomy" id="1070528"/>
    <lineage>
        <taxon>unclassified sequences</taxon>
        <taxon>metagenomes</taxon>
        <taxon>organismal metagenomes</taxon>
    </lineage>
</organism>
<feature type="coiled-coil region" evidence="1">
    <location>
        <begin position="13"/>
        <end position="40"/>
    </location>
</feature>
<evidence type="ECO:0000256" key="1">
    <source>
        <dbReference type="SAM" id="Coils"/>
    </source>
</evidence>
<evidence type="ECO:0000313" key="2">
    <source>
        <dbReference type="EMBL" id="QJA73829.1"/>
    </source>
</evidence>
<protein>
    <submittedName>
        <fullName evidence="2">Uncharacterized protein</fullName>
    </submittedName>
</protein>
<reference evidence="2" key="1">
    <citation type="submission" date="2020-03" db="EMBL/GenBank/DDBJ databases">
        <title>The deep terrestrial virosphere.</title>
        <authorList>
            <person name="Holmfeldt K."/>
            <person name="Nilsson E."/>
            <person name="Simone D."/>
            <person name="Lopez-Fernandez M."/>
            <person name="Wu X."/>
            <person name="de Brujin I."/>
            <person name="Lundin D."/>
            <person name="Andersson A."/>
            <person name="Bertilsson S."/>
            <person name="Dopson M."/>
        </authorList>
    </citation>
    <scope>NUCLEOTIDE SEQUENCE</scope>
    <source>
        <strain evidence="2">MM415A02216</strain>
    </source>
</reference>
<gene>
    <name evidence="2" type="ORF">MM415A02216_0007</name>
</gene>
<dbReference type="AlphaFoldDB" id="A0A6M3JUT3"/>
<dbReference type="EMBL" id="MT142056">
    <property type="protein sequence ID" value="QJA73829.1"/>
    <property type="molecule type" value="Genomic_DNA"/>
</dbReference>
<accession>A0A6M3JUT3</accession>
<proteinExistence type="predicted"/>
<name>A0A6M3JUT3_9ZZZZ</name>